<sequence>MSGAVTLHVGALSLPGLTEAEAARAARAFEAELTALLERHGLPPGIRPADLERIDLGRLPAGAGTPEAMGRELARALLRRLGP</sequence>
<comment type="caution">
    <text evidence="1">The sequence shown here is derived from an EMBL/GenBank/DDBJ whole genome shotgun (WGS) entry which is preliminary data.</text>
</comment>
<dbReference type="Proteomes" id="UP001595596">
    <property type="component" value="Unassembled WGS sequence"/>
</dbReference>
<organism evidence="1 2">
    <name type="scientific">Paracoccus simplex</name>
    <dbReference type="NCBI Taxonomy" id="2086346"/>
    <lineage>
        <taxon>Bacteria</taxon>
        <taxon>Pseudomonadati</taxon>
        <taxon>Pseudomonadota</taxon>
        <taxon>Alphaproteobacteria</taxon>
        <taxon>Rhodobacterales</taxon>
        <taxon>Paracoccaceae</taxon>
        <taxon>Paracoccus</taxon>
    </lineage>
</organism>
<evidence type="ECO:0000313" key="2">
    <source>
        <dbReference type="Proteomes" id="UP001595596"/>
    </source>
</evidence>
<proteinExistence type="predicted"/>
<keyword evidence="2" id="KW-1185">Reference proteome</keyword>
<dbReference type="RefSeq" id="WP_289895553.1">
    <property type="nucleotide sequence ID" value="NZ_JBHRXE010000060.1"/>
</dbReference>
<reference evidence="2" key="1">
    <citation type="journal article" date="2019" name="Int. J. Syst. Evol. Microbiol.">
        <title>The Global Catalogue of Microorganisms (GCM) 10K type strain sequencing project: providing services to taxonomists for standard genome sequencing and annotation.</title>
        <authorList>
            <consortium name="The Broad Institute Genomics Platform"/>
            <consortium name="The Broad Institute Genome Sequencing Center for Infectious Disease"/>
            <person name="Wu L."/>
            <person name="Ma J."/>
        </authorList>
    </citation>
    <scope>NUCLEOTIDE SEQUENCE [LARGE SCALE GENOMIC DNA]</scope>
    <source>
        <strain evidence="2">VKM B-3226</strain>
    </source>
</reference>
<accession>A0ABV7S5C4</accession>
<dbReference type="EMBL" id="JBHRXE010000060">
    <property type="protein sequence ID" value="MFC3571436.1"/>
    <property type="molecule type" value="Genomic_DNA"/>
</dbReference>
<name>A0ABV7S5C4_9RHOB</name>
<protein>
    <submittedName>
        <fullName evidence="1">Uncharacterized protein</fullName>
    </submittedName>
</protein>
<gene>
    <name evidence="1" type="ORF">ACFOMP_18440</name>
</gene>
<evidence type="ECO:0000313" key="1">
    <source>
        <dbReference type="EMBL" id="MFC3571436.1"/>
    </source>
</evidence>